<evidence type="ECO:0000256" key="7">
    <source>
        <dbReference type="ARBA" id="ARBA00023010"/>
    </source>
</evidence>
<dbReference type="EMBL" id="JAERWK010000005">
    <property type="protein sequence ID" value="MBM9466224.1"/>
    <property type="molecule type" value="Genomic_DNA"/>
</dbReference>
<keyword evidence="2 9" id="KW-0813">Transport</keyword>
<dbReference type="HAMAP" id="MF_00422">
    <property type="entry name" value="SecE"/>
    <property type="match status" value="1"/>
</dbReference>
<organism evidence="11 12">
    <name type="scientific">Nakamurella leprariae</name>
    <dbReference type="NCBI Taxonomy" id="2803911"/>
    <lineage>
        <taxon>Bacteria</taxon>
        <taxon>Bacillati</taxon>
        <taxon>Actinomycetota</taxon>
        <taxon>Actinomycetes</taxon>
        <taxon>Nakamurellales</taxon>
        <taxon>Nakamurellaceae</taxon>
        <taxon>Nakamurella</taxon>
    </lineage>
</organism>
<dbReference type="PANTHER" id="PTHR33910">
    <property type="entry name" value="PROTEIN TRANSLOCASE SUBUNIT SECE"/>
    <property type="match status" value="1"/>
</dbReference>
<feature type="transmembrane region" description="Helical" evidence="9">
    <location>
        <begin position="98"/>
        <end position="119"/>
    </location>
</feature>
<comment type="similarity">
    <text evidence="9">Belongs to the SecE/SEC61-gamma family.</text>
</comment>
<dbReference type="Proteomes" id="UP000663792">
    <property type="component" value="Unassembled WGS sequence"/>
</dbReference>
<evidence type="ECO:0000313" key="12">
    <source>
        <dbReference type="Proteomes" id="UP000663792"/>
    </source>
</evidence>
<evidence type="ECO:0000256" key="5">
    <source>
        <dbReference type="ARBA" id="ARBA00022927"/>
    </source>
</evidence>
<comment type="caution">
    <text evidence="11">The sequence shown here is derived from an EMBL/GenBank/DDBJ whole genome shotgun (WGS) entry which is preliminary data.</text>
</comment>
<dbReference type="GO" id="GO:0043952">
    <property type="term" value="P:protein transport by the Sec complex"/>
    <property type="evidence" value="ECO:0007669"/>
    <property type="project" value="UniProtKB-UniRule"/>
</dbReference>
<keyword evidence="12" id="KW-1185">Reference proteome</keyword>
<evidence type="ECO:0000256" key="8">
    <source>
        <dbReference type="ARBA" id="ARBA00023136"/>
    </source>
</evidence>
<proteinExistence type="inferred from homology"/>
<evidence type="ECO:0000256" key="2">
    <source>
        <dbReference type="ARBA" id="ARBA00022448"/>
    </source>
</evidence>
<accession>A0A939C0N4</accession>
<dbReference type="Pfam" id="PF00584">
    <property type="entry name" value="SecE"/>
    <property type="match status" value="1"/>
</dbReference>
<dbReference type="AlphaFoldDB" id="A0A939C0N4"/>
<dbReference type="InterPro" id="IPR001901">
    <property type="entry name" value="Translocase_SecE/Sec61-g"/>
</dbReference>
<evidence type="ECO:0000256" key="1">
    <source>
        <dbReference type="ARBA" id="ARBA00004370"/>
    </source>
</evidence>
<feature type="compositionally biased region" description="Low complexity" evidence="10">
    <location>
        <begin position="12"/>
        <end position="51"/>
    </location>
</feature>
<dbReference type="InterPro" id="IPR005807">
    <property type="entry name" value="SecE_bac"/>
</dbReference>
<dbReference type="GO" id="GO:0005886">
    <property type="term" value="C:plasma membrane"/>
    <property type="evidence" value="ECO:0007669"/>
    <property type="project" value="UniProtKB-SubCell"/>
</dbReference>
<dbReference type="NCBIfam" id="TIGR00964">
    <property type="entry name" value="secE_bact"/>
    <property type="match status" value="1"/>
</dbReference>
<gene>
    <name evidence="9 11" type="primary">secE</name>
    <name evidence="11" type="ORF">JL106_02870</name>
</gene>
<keyword evidence="4 9" id="KW-0812">Transmembrane</keyword>
<keyword evidence="8 9" id="KW-0472">Membrane</keyword>
<keyword evidence="3 9" id="KW-1003">Cell membrane</keyword>
<evidence type="ECO:0000256" key="6">
    <source>
        <dbReference type="ARBA" id="ARBA00022989"/>
    </source>
</evidence>
<dbReference type="GO" id="GO:0065002">
    <property type="term" value="P:intracellular protein transmembrane transport"/>
    <property type="evidence" value="ECO:0007669"/>
    <property type="project" value="UniProtKB-UniRule"/>
</dbReference>
<keyword evidence="5 9" id="KW-0653">Protein transport</keyword>
<comment type="subcellular location">
    <subcellularLocation>
        <location evidence="9">Cell membrane</location>
        <topology evidence="9">Single-pass membrane protein</topology>
    </subcellularLocation>
    <subcellularLocation>
        <location evidence="1">Membrane</location>
    </subcellularLocation>
</comment>
<dbReference type="GO" id="GO:0009306">
    <property type="term" value="P:protein secretion"/>
    <property type="evidence" value="ECO:0007669"/>
    <property type="project" value="UniProtKB-UniRule"/>
</dbReference>
<comment type="function">
    <text evidence="9">Essential subunit of the Sec protein translocation channel SecYEG. Clamps together the 2 halves of SecY. May contact the channel plug during translocation.</text>
</comment>
<feature type="region of interest" description="Disordered" evidence="10">
    <location>
        <begin position="1"/>
        <end position="67"/>
    </location>
</feature>
<reference evidence="11" key="1">
    <citation type="submission" date="2021-01" db="EMBL/GenBank/DDBJ databases">
        <title>YIM 132084 draft genome.</title>
        <authorList>
            <person name="An D."/>
        </authorList>
    </citation>
    <scope>NUCLEOTIDE SEQUENCE</scope>
    <source>
        <strain evidence="11">YIM 132084</strain>
    </source>
</reference>
<name>A0A939C0N4_9ACTN</name>
<dbReference type="RefSeq" id="WP_205259191.1">
    <property type="nucleotide sequence ID" value="NZ_JAERWK010000005.1"/>
</dbReference>
<dbReference type="PROSITE" id="PS01067">
    <property type="entry name" value="SECE_SEC61G"/>
    <property type="match status" value="1"/>
</dbReference>
<protein>
    <recommendedName>
        <fullName evidence="9">Protein translocase subunit SecE</fullName>
    </recommendedName>
</protein>
<dbReference type="Gene3D" id="1.20.5.1030">
    <property type="entry name" value="Preprotein translocase secy subunit"/>
    <property type="match status" value="1"/>
</dbReference>
<dbReference type="GO" id="GO:0006605">
    <property type="term" value="P:protein targeting"/>
    <property type="evidence" value="ECO:0007669"/>
    <property type="project" value="UniProtKB-UniRule"/>
</dbReference>
<keyword evidence="7 9" id="KW-0811">Translocation</keyword>
<evidence type="ECO:0000256" key="10">
    <source>
        <dbReference type="SAM" id="MobiDB-lite"/>
    </source>
</evidence>
<sequence length="132" mass="13686">MSKESEHDDDATSSGAGSADSGEVVGATAGSARAAARRSAGGATPAGAESAPARRAESGRSRAASAGERPNVFARLGRYLREVVAELRKVIWPNRNQMVTYTIVVIVFVVFMVALVYGLDVLFAQGALAVFG</sequence>
<evidence type="ECO:0000256" key="4">
    <source>
        <dbReference type="ARBA" id="ARBA00022692"/>
    </source>
</evidence>
<dbReference type="InterPro" id="IPR038379">
    <property type="entry name" value="SecE_sf"/>
</dbReference>
<evidence type="ECO:0000256" key="3">
    <source>
        <dbReference type="ARBA" id="ARBA00022475"/>
    </source>
</evidence>
<evidence type="ECO:0000256" key="9">
    <source>
        <dbReference type="HAMAP-Rule" id="MF_00422"/>
    </source>
</evidence>
<keyword evidence="6 9" id="KW-1133">Transmembrane helix</keyword>
<dbReference type="GO" id="GO:0008320">
    <property type="term" value="F:protein transmembrane transporter activity"/>
    <property type="evidence" value="ECO:0007669"/>
    <property type="project" value="UniProtKB-UniRule"/>
</dbReference>
<evidence type="ECO:0000313" key="11">
    <source>
        <dbReference type="EMBL" id="MBM9466224.1"/>
    </source>
</evidence>
<comment type="subunit">
    <text evidence="9">Component of the Sec protein translocase complex. Heterotrimer consisting of SecY, SecE and SecG subunits. The heterotrimers can form oligomers, although 1 heterotrimer is thought to be able to translocate proteins. Interacts with the ribosome. Interacts with SecDF, and other proteins may be involved. Interacts with SecA.</text>
</comment>
<dbReference type="PANTHER" id="PTHR33910:SF1">
    <property type="entry name" value="PROTEIN TRANSLOCASE SUBUNIT SECE"/>
    <property type="match status" value="1"/>
</dbReference>